<accession>A0A173U890</accession>
<reference evidence="1 2" key="1">
    <citation type="submission" date="2015-09" db="EMBL/GenBank/DDBJ databases">
        <authorList>
            <consortium name="Pathogen Informatics"/>
        </authorList>
    </citation>
    <scope>NUCLEOTIDE SEQUENCE [LARGE SCALE GENOMIC DNA]</scope>
    <source>
        <strain evidence="1 2">2789STDY5834962</strain>
    </source>
</reference>
<name>A0A173U890_9FIRM</name>
<protein>
    <submittedName>
        <fullName evidence="1">Uncharacterized protein</fullName>
    </submittedName>
</protein>
<dbReference type="RefSeq" id="WP_055158064.1">
    <property type="nucleotide sequence ID" value="NZ_CYXR01000024.1"/>
</dbReference>
<proteinExistence type="predicted"/>
<dbReference type="Proteomes" id="UP000095727">
    <property type="component" value="Unassembled WGS sequence"/>
</dbReference>
<dbReference type="EMBL" id="CYXR01000024">
    <property type="protein sequence ID" value="CUN11044.1"/>
    <property type="molecule type" value="Genomic_DNA"/>
</dbReference>
<evidence type="ECO:0000313" key="2">
    <source>
        <dbReference type="Proteomes" id="UP000095727"/>
    </source>
</evidence>
<sequence length="300" mass="36164">MEIEKEVAEFVDTIKKDPFKYYFQNKENKKVKWEEDKVYVDALYQGYLDACRTFKWEKDGKDNKEYIREIFEEKEIVGDMKNYLRADKLESFDEIHKKICVNLIEKCKERTNMTYGQAQKIINMAFKYLYCCKHDSAMEERFKACHMPLDSFSLEWFKRKFKEKNFSNLDSYSENNKELPENLFTKKGEKKLKAESIGSWSSMQTWEEDCKKQEYPYEFYAHVIKQYCKENSITPLQLDFIVWSKMQKIMAAESFIKTFKDDDEENKEVINSEELEPYDILNLKTTLENRLSEIRPLICK</sequence>
<gene>
    <name evidence="1" type="ORF">ERS852574_02762</name>
</gene>
<dbReference type="AlphaFoldDB" id="A0A173U890"/>
<evidence type="ECO:0000313" key="1">
    <source>
        <dbReference type="EMBL" id="CUN11044.1"/>
    </source>
</evidence>
<organism evidence="1 2">
    <name type="scientific">Coprococcus comes</name>
    <dbReference type="NCBI Taxonomy" id="410072"/>
    <lineage>
        <taxon>Bacteria</taxon>
        <taxon>Bacillati</taxon>
        <taxon>Bacillota</taxon>
        <taxon>Clostridia</taxon>
        <taxon>Lachnospirales</taxon>
        <taxon>Lachnospiraceae</taxon>
        <taxon>Coprococcus</taxon>
    </lineage>
</organism>